<feature type="compositionally biased region" description="Basic and acidic residues" evidence="1">
    <location>
        <begin position="1163"/>
        <end position="1177"/>
    </location>
</feature>
<evidence type="ECO:0000259" key="2">
    <source>
        <dbReference type="PROSITE" id="PS50994"/>
    </source>
</evidence>
<dbReference type="PROSITE" id="PS50994">
    <property type="entry name" value="INTEGRASE"/>
    <property type="match status" value="1"/>
</dbReference>
<evidence type="ECO:0000256" key="1">
    <source>
        <dbReference type="SAM" id="MobiDB-lite"/>
    </source>
</evidence>
<feature type="compositionally biased region" description="Basic and acidic residues" evidence="1">
    <location>
        <begin position="278"/>
        <end position="288"/>
    </location>
</feature>
<organism evidence="3 4">
    <name type="scientific">Heterodera trifolii</name>
    <dbReference type="NCBI Taxonomy" id="157864"/>
    <lineage>
        <taxon>Eukaryota</taxon>
        <taxon>Metazoa</taxon>
        <taxon>Ecdysozoa</taxon>
        <taxon>Nematoda</taxon>
        <taxon>Chromadorea</taxon>
        <taxon>Rhabditida</taxon>
        <taxon>Tylenchina</taxon>
        <taxon>Tylenchomorpha</taxon>
        <taxon>Tylenchoidea</taxon>
        <taxon>Heteroderidae</taxon>
        <taxon>Heteroderinae</taxon>
        <taxon>Heterodera</taxon>
    </lineage>
</organism>
<feature type="compositionally biased region" description="Basic and acidic residues" evidence="1">
    <location>
        <begin position="162"/>
        <end position="174"/>
    </location>
</feature>
<name>A0ABD2LZ05_9BILA</name>
<gene>
    <name evidence="3" type="ORF">niasHT_000479</name>
</gene>
<proteinExistence type="predicted"/>
<dbReference type="InterPro" id="IPR012337">
    <property type="entry name" value="RNaseH-like_sf"/>
</dbReference>
<dbReference type="EMBL" id="JBICBT010000210">
    <property type="protein sequence ID" value="KAL3120449.1"/>
    <property type="molecule type" value="Genomic_DNA"/>
</dbReference>
<feature type="compositionally biased region" description="Low complexity" evidence="1">
    <location>
        <begin position="1078"/>
        <end position="1091"/>
    </location>
</feature>
<dbReference type="Pfam" id="PF00665">
    <property type="entry name" value="rve"/>
    <property type="match status" value="1"/>
</dbReference>
<feature type="compositionally biased region" description="Basic residues" evidence="1">
    <location>
        <begin position="81"/>
        <end position="96"/>
    </location>
</feature>
<accession>A0ABD2LZ05</accession>
<dbReference type="InterPro" id="IPR001584">
    <property type="entry name" value="Integrase_cat-core"/>
</dbReference>
<dbReference type="Gene3D" id="3.30.420.10">
    <property type="entry name" value="Ribonuclease H-like superfamily/Ribonuclease H"/>
    <property type="match status" value="1"/>
</dbReference>
<feature type="compositionally biased region" description="Pro residues" evidence="1">
    <location>
        <begin position="1136"/>
        <end position="1158"/>
    </location>
</feature>
<feature type="domain" description="Integrase catalytic" evidence="2">
    <location>
        <begin position="522"/>
        <end position="692"/>
    </location>
</feature>
<dbReference type="PANTHER" id="PTHR46585:SF1">
    <property type="entry name" value="CHROMO DOMAIN-CONTAINING PROTEIN"/>
    <property type="match status" value="1"/>
</dbReference>
<evidence type="ECO:0000313" key="4">
    <source>
        <dbReference type="Proteomes" id="UP001620626"/>
    </source>
</evidence>
<dbReference type="PANTHER" id="PTHR46585">
    <property type="entry name" value="INTEGRASE CORE DOMAIN CONTAINING PROTEIN"/>
    <property type="match status" value="1"/>
</dbReference>
<feature type="compositionally biased region" description="Low complexity" evidence="1">
    <location>
        <begin position="1031"/>
        <end position="1060"/>
    </location>
</feature>
<feature type="region of interest" description="Disordered" evidence="1">
    <location>
        <begin position="956"/>
        <end position="1177"/>
    </location>
</feature>
<dbReference type="SUPFAM" id="SSF53098">
    <property type="entry name" value="Ribonuclease H-like"/>
    <property type="match status" value="1"/>
</dbReference>
<protein>
    <recommendedName>
        <fullName evidence="2">Integrase catalytic domain-containing protein</fullName>
    </recommendedName>
</protein>
<feature type="compositionally biased region" description="Pro residues" evidence="1">
    <location>
        <begin position="151"/>
        <end position="160"/>
    </location>
</feature>
<feature type="compositionally biased region" description="Polar residues" evidence="1">
    <location>
        <begin position="1118"/>
        <end position="1133"/>
    </location>
</feature>
<feature type="compositionally biased region" description="Basic residues" evidence="1">
    <location>
        <begin position="329"/>
        <end position="340"/>
    </location>
</feature>
<evidence type="ECO:0000313" key="3">
    <source>
        <dbReference type="EMBL" id="KAL3120449.1"/>
    </source>
</evidence>
<dbReference type="InterPro" id="IPR036397">
    <property type="entry name" value="RNaseH_sf"/>
</dbReference>
<feature type="compositionally biased region" description="Pro residues" evidence="1">
    <location>
        <begin position="39"/>
        <end position="63"/>
    </location>
</feature>
<comment type="caution">
    <text evidence="3">The sequence shown here is derived from an EMBL/GenBank/DDBJ whole genome shotgun (WGS) entry which is preliminary data.</text>
</comment>
<feature type="compositionally biased region" description="Basic and acidic residues" evidence="1">
    <location>
        <begin position="252"/>
        <end position="261"/>
    </location>
</feature>
<feature type="compositionally biased region" description="Basic and acidic residues" evidence="1">
    <location>
        <begin position="97"/>
        <end position="108"/>
    </location>
</feature>
<feature type="compositionally biased region" description="Basic and acidic residues" evidence="1">
    <location>
        <begin position="185"/>
        <end position="202"/>
    </location>
</feature>
<keyword evidence="4" id="KW-1185">Reference proteome</keyword>
<feature type="compositionally biased region" description="Basic and acidic residues" evidence="1">
    <location>
        <begin position="984"/>
        <end position="994"/>
    </location>
</feature>
<feature type="region of interest" description="Disordered" evidence="1">
    <location>
        <begin position="20"/>
        <end position="361"/>
    </location>
</feature>
<sequence>MRRELADRPAKVELTKGLSVLLKRDGGVDDEDEVVYTQPRPPAPPPPPPPPASKHPRRPPSPPDHSSSDDSHPPRPPRPVRSQRTKKNHYSSLKHGRLNEWKQRHHDLQQPVVRDLLAEAAAAPLPESDDDDEQMLESGHLLPTPSQYYDHPPPPQPPRSIPKVELKRDKRPDHPPPPQPPRSIPKVELKRDQQPPKLKKADSPPPPPLPPHRTKREPKIELAPPPPPRNVSKREPKVELAPPPLPPRHFPKREPKLEVDPRPSTSKQAGGQCHTVSQKKEQKIEEKPLQQQQPPPPAVVVEEMPYVPPSRRGTKRTHPVNDDDNEVHIRKRVRQPRRVRVQYSPEPSPSTSAQTDEQQQQQRELFATPLNQLTMTQRIERLYFKCNHYADRMGVRGNTINTANGKPLAHSNLRMSIKSKPIGGAASAGSNFVFIDGFTKETITEQNHPDGTGNQEGISPEKMELINTTLDKMYNDPSSPAAFAGVTALWKEARKKIKHLRKEEVQRYLEGHRTYTLMRPRRVRFPRAKTIAAGFMTDVQVDLADFQALSRHNRGHRYLLVAVDVLSKRVFVVPLKNKRGEEMLEAFKELVEQMPMVPHRIFSDKGTEFKNKHVKEFFEEHEIEKHEPVHSSVKASVAERAIRNVKQRLYRYFAEKQTLNWVDTVQKIVDGINSAPSRVHGMRPIDVNFQNAQKVWKQMYGQQLPNISQRRAPGFRKNEFVRMSREKGHFEKGYLPNYGDEILEVDQVLKAVRPIRYKLRDDHGEKFRGTFYEQELARVRNDDKTSYRIEKVLRKRRKPDGSTDMLTLNKLNRMSSNSFFVFLPSNVTDYPDNQPNKFRVRLPKPLHFSGSWVCGLHSISYPYSWHSTIGTLDEQWIDIHFTNLHSVDEDRQRVIRVPVPQASHKKVEQLRDYLQATLKSQEKVRLKPLAHEEGYFDKPLVIGSPPHAKRLKRTTIQDLSSLQSPPRYEEPGQQEHQSHPVYNETEKPGEKEAKAAAISSNSHPPPEAPKVVTTPKQEAPKSATTPPPKEVTSTITVTKTTPAPAPIPSIKQASSVSKPSPSKKEAVPKPTPTPPPASKSAIPTPASSSKPQNTAKIPTPFVAKPPEPNATKKPAVPTTVSTTSISNLTSQIAPTPTTPKPPLPPILPSISTPSPPTKGPANDVKRSVEAPNKKESKRILDVDDRFFGGLPAGDEFPDDDDKESEWPYEPFKNIVDDVEIQYLEDFERFKVVLKNPVISHLSFSPQLGYVLGFENPQNVGDQEMAKYGCDLRGGFSSFAVYSKGLTENMIIGNSLSSLLRVVSVSGATPGDYNEKIYDSPIYARVLQREINEIEIELRTMDKVGSEALSTGQRVLERVGNEGVPFKEAFVNEGKKGIDTVLEKGGLPKQFGNGGRMDLFRIPPTNVSVSSAKVFELLPSNPLTDTPYHFKLHSSQNFIDLSKCYLQSEFRIRKENDHGQLVDLASDEVAPIQMIGQTFIRNIKMSINGREVFNSNSLMAYKTYFSHELSYSNTAKDSHLNAAGYYRDNGGTLETGDGRIARRNLFARSRTAQFIAKIDADLFNQPLYLINFCELDIEILPNDNDFVLITTPTVAQGVAAAPRYRFEVVSLKMYVKKVSLMDGLALDIARKLEVKPARYAVRKTLMKSMFISHGRFEFTANLFMDQIPRRITMGPFNFQPFNVREISIIANGRSFPQAPYDLDYPNWKYVRPFNDMNEAVGFANSLESNGISYEQFGKTHCIYVFNLTNSGDDQAALFDLIKNGTTAVSIKFNQAVPAGGIMLVVMGECDSLVMLDKNRSISTDITI</sequence>
<reference evidence="3 4" key="1">
    <citation type="submission" date="2024-10" db="EMBL/GenBank/DDBJ databases">
        <authorList>
            <person name="Kim D."/>
        </authorList>
    </citation>
    <scope>NUCLEOTIDE SEQUENCE [LARGE SCALE GENOMIC DNA]</scope>
    <source>
        <strain evidence="3">BH-2024</strain>
    </source>
</reference>
<dbReference type="Proteomes" id="UP001620626">
    <property type="component" value="Unassembled WGS sequence"/>
</dbReference>